<sequence length="245" mass="25784">MKQVGIIGLGDMGIGMAKNIIKNGFDLVGYDLREERLRMLETLGGNVASSPQQVGQQADVVLVMVLNGKQVIQVVAGEDGLLQSMRAGSTIIVLATIEPKEIRNIAQTVLAKGVNLIDAPVSGGKSGAEDGTLTVMAAAKKEIFDANQHILGAVGKRIFHVGEEIGIGQTVKAALQAFIGVSFAAIFESLVLGAKAGVKGETLYKVFSASGVSSPLFRNCAQLIMDRKFKNTGSHIGTMYKDLAI</sequence>
<dbReference type="PANTHER" id="PTHR43060:SF15">
    <property type="entry name" value="3-HYDROXYISOBUTYRATE DEHYDROGENASE-LIKE 1, MITOCHONDRIAL-RELATED"/>
    <property type="match status" value="1"/>
</dbReference>
<reference evidence="4" key="1">
    <citation type="journal article" date="2014" name="Front. Microbiol.">
        <title>High frequency of phylogenetically diverse reductive dehalogenase-homologous genes in deep subseafloor sedimentary metagenomes.</title>
        <authorList>
            <person name="Kawai M."/>
            <person name="Futagami T."/>
            <person name="Toyoda A."/>
            <person name="Takaki Y."/>
            <person name="Nishi S."/>
            <person name="Hori S."/>
            <person name="Arai W."/>
            <person name="Tsubouchi T."/>
            <person name="Morono Y."/>
            <person name="Uchiyama I."/>
            <person name="Ito T."/>
            <person name="Fujiyama A."/>
            <person name="Inagaki F."/>
            <person name="Takami H."/>
        </authorList>
    </citation>
    <scope>NUCLEOTIDE SEQUENCE</scope>
    <source>
        <strain evidence="4">Expedition CK06-06</strain>
    </source>
</reference>
<dbReference type="InterPro" id="IPR006115">
    <property type="entry name" value="6PGDH_NADP-bd"/>
</dbReference>
<feature type="non-terminal residue" evidence="4">
    <location>
        <position position="245"/>
    </location>
</feature>
<comment type="similarity">
    <text evidence="1">Belongs to the HIBADH-related family.</text>
</comment>
<evidence type="ECO:0000259" key="2">
    <source>
        <dbReference type="Pfam" id="PF03446"/>
    </source>
</evidence>
<name>X0WRM8_9ZZZZ</name>
<dbReference type="SUPFAM" id="SSF48179">
    <property type="entry name" value="6-phosphogluconate dehydrogenase C-terminal domain-like"/>
    <property type="match status" value="1"/>
</dbReference>
<dbReference type="Pfam" id="PF03446">
    <property type="entry name" value="NAD_binding_2"/>
    <property type="match status" value="1"/>
</dbReference>
<dbReference type="PANTHER" id="PTHR43060">
    <property type="entry name" value="3-HYDROXYISOBUTYRATE DEHYDROGENASE-LIKE 1, MITOCHONDRIAL-RELATED"/>
    <property type="match status" value="1"/>
</dbReference>
<dbReference type="SUPFAM" id="SSF51735">
    <property type="entry name" value="NAD(P)-binding Rossmann-fold domains"/>
    <property type="match status" value="1"/>
</dbReference>
<dbReference type="InterPro" id="IPR029154">
    <property type="entry name" value="HIBADH-like_NADP-bd"/>
</dbReference>
<feature type="domain" description="6-phosphogluconate dehydrogenase NADP-binding" evidence="2">
    <location>
        <begin position="3"/>
        <end position="162"/>
    </location>
</feature>
<evidence type="ECO:0000313" key="4">
    <source>
        <dbReference type="EMBL" id="GAG27188.1"/>
    </source>
</evidence>
<comment type="caution">
    <text evidence="4">The sequence shown here is derived from an EMBL/GenBank/DDBJ whole genome shotgun (WGS) entry which is preliminary data.</text>
</comment>
<dbReference type="Pfam" id="PF14833">
    <property type="entry name" value="NAD_binding_11"/>
    <property type="match status" value="1"/>
</dbReference>
<gene>
    <name evidence="4" type="ORF">S01H1_52017</name>
</gene>
<dbReference type="InterPro" id="IPR036291">
    <property type="entry name" value="NAD(P)-bd_dom_sf"/>
</dbReference>
<dbReference type="PROSITE" id="PS00895">
    <property type="entry name" value="3_HYDROXYISOBUT_DH"/>
    <property type="match status" value="1"/>
</dbReference>
<feature type="domain" description="3-hydroxyisobutyrate dehydrogenase-like NAD-binding" evidence="3">
    <location>
        <begin position="166"/>
        <end position="245"/>
    </location>
</feature>
<dbReference type="Gene3D" id="3.40.50.720">
    <property type="entry name" value="NAD(P)-binding Rossmann-like Domain"/>
    <property type="match status" value="1"/>
</dbReference>
<evidence type="ECO:0008006" key="5">
    <source>
        <dbReference type="Google" id="ProtNLM"/>
    </source>
</evidence>
<evidence type="ECO:0000256" key="1">
    <source>
        <dbReference type="ARBA" id="ARBA00009080"/>
    </source>
</evidence>
<dbReference type="InterPro" id="IPR002204">
    <property type="entry name" value="3-OH-isobutyrate_DH-rel_CS"/>
</dbReference>
<dbReference type="InterPro" id="IPR013328">
    <property type="entry name" value="6PGD_dom2"/>
</dbReference>
<dbReference type="AlphaFoldDB" id="X0WRM8"/>
<dbReference type="GO" id="GO:0050661">
    <property type="term" value="F:NADP binding"/>
    <property type="evidence" value="ECO:0007669"/>
    <property type="project" value="InterPro"/>
</dbReference>
<dbReference type="GO" id="GO:0016491">
    <property type="term" value="F:oxidoreductase activity"/>
    <property type="evidence" value="ECO:0007669"/>
    <property type="project" value="InterPro"/>
</dbReference>
<organism evidence="4">
    <name type="scientific">marine sediment metagenome</name>
    <dbReference type="NCBI Taxonomy" id="412755"/>
    <lineage>
        <taxon>unclassified sequences</taxon>
        <taxon>metagenomes</taxon>
        <taxon>ecological metagenomes</taxon>
    </lineage>
</organism>
<dbReference type="InterPro" id="IPR008927">
    <property type="entry name" value="6-PGluconate_DH-like_C_sf"/>
</dbReference>
<evidence type="ECO:0000259" key="3">
    <source>
        <dbReference type="Pfam" id="PF14833"/>
    </source>
</evidence>
<dbReference type="Gene3D" id="1.10.1040.10">
    <property type="entry name" value="N-(1-d-carboxylethyl)-l-norvaline Dehydrogenase, domain 2"/>
    <property type="match status" value="1"/>
</dbReference>
<dbReference type="EMBL" id="BARS01033602">
    <property type="protein sequence ID" value="GAG27188.1"/>
    <property type="molecule type" value="Genomic_DNA"/>
</dbReference>
<protein>
    <recommendedName>
        <fullName evidence="5">6-phosphogluconate dehydrogenase NADP-binding domain-containing protein</fullName>
    </recommendedName>
</protein>
<dbReference type="GO" id="GO:0051287">
    <property type="term" value="F:NAD binding"/>
    <property type="evidence" value="ECO:0007669"/>
    <property type="project" value="InterPro"/>
</dbReference>
<accession>X0WRM8</accession>
<proteinExistence type="inferred from homology"/>